<dbReference type="InterPro" id="IPR004244">
    <property type="entry name" value="Transposase_22"/>
</dbReference>
<dbReference type="EMBL" id="KV929369">
    <property type="protein sequence ID" value="PIO33985.1"/>
    <property type="molecule type" value="Genomic_DNA"/>
</dbReference>
<dbReference type="OrthoDB" id="9909705at2759"/>
<evidence type="ECO:0008006" key="3">
    <source>
        <dbReference type="Google" id="ProtNLM"/>
    </source>
</evidence>
<feature type="non-terminal residue" evidence="1">
    <location>
        <position position="1"/>
    </location>
</feature>
<gene>
    <name evidence="1" type="ORF">AB205_0123800</name>
</gene>
<proteinExistence type="predicted"/>
<feature type="non-terminal residue" evidence="1">
    <location>
        <position position="351"/>
    </location>
</feature>
<keyword evidence="2" id="KW-1185">Reference proteome</keyword>
<reference evidence="2" key="1">
    <citation type="journal article" date="2017" name="Nat. Commun.">
        <title>The North American bullfrog draft genome provides insight into hormonal regulation of long noncoding RNA.</title>
        <authorList>
            <person name="Hammond S.A."/>
            <person name="Warren R.L."/>
            <person name="Vandervalk B.P."/>
            <person name="Kucuk E."/>
            <person name="Khan H."/>
            <person name="Gibb E.A."/>
            <person name="Pandoh P."/>
            <person name="Kirk H."/>
            <person name="Zhao Y."/>
            <person name="Jones M."/>
            <person name="Mungall A.J."/>
            <person name="Coope R."/>
            <person name="Pleasance S."/>
            <person name="Moore R.A."/>
            <person name="Holt R.A."/>
            <person name="Round J.M."/>
            <person name="Ohora S."/>
            <person name="Walle B.V."/>
            <person name="Veldhoen N."/>
            <person name="Helbing C.C."/>
            <person name="Birol I."/>
        </authorList>
    </citation>
    <scope>NUCLEOTIDE SEQUENCE [LARGE SCALE GENOMIC DNA]</scope>
</reference>
<dbReference type="Proteomes" id="UP000228934">
    <property type="component" value="Unassembled WGS sequence"/>
</dbReference>
<accession>A0A2G9S1P9</accession>
<evidence type="ECO:0000313" key="2">
    <source>
        <dbReference type="Proteomes" id="UP000228934"/>
    </source>
</evidence>
<organism evidence="1 2">
    <name type="scientific">Aquarana catesbeiana</name>
    <name type="common">American bullfrog</name>
    <name type="synonym">Rana catesbeiana</name>
    <dbReference type="NCBI Taxonomy" id="8400"/>
    <lineage>
        <taxon>Eukaryota</taxon>
        <taxon>Metazoa</taxon>
        <taxon>Chordata</taxon>
        <taxon>Craniata</taxon>
        <taxon>Vertebrata</taxon>
        <taxon>Euteleostomi</taxon>
        <taxon>Amphibia</taxon>
        <taxon>Batrachia</taxon>
        <taxon>Anura</taxon>
        <taxon>Neobatrachia</taxon>
        <taxon>Ranoidea</taxon>
        <taxon>Ranidae</taxon>
        <taxon>Aquarana</taxon>
    </lineage>
</organism>
<name>A0A2G9S1P9_AQUCT</name>
<sequence length="351" mass="39359">SPDQPQHTSRDAIKERIVPAASTDPEAPLQLPGCLLWRRITAAGLVIQVGTRGHRAKDLWSPILALPTKADIEGFVTRMERALRQDIEALQADTAHIGGRVETLEASVEDITPTLQALQTHCQTQDQRIDSLLDQLDDVENCSRRVNIRIRGLTEATAPKDIVPTLQGVFKQILGREAPAQIEIDPAHMALRPLLDDPDKPRDICKLHKYSLKERIMHVRGVRHMDFDGAKLSVFPDLSRHTLMQRRALKPMLEVLQKAYLVYCWGVPFSLSGHHSKQVGSALFPLWPRSTYGGHPRLAHTLRLQHRLIRRHGRQHVAGAATSPVVVPHLLLNEDPLPQMYPDGLSRTPLT</sequence>
<dbReference type="AlphaFoldDB" id="A0A2G9S1P9"/>
<evidence type="ECO:0000313" key="1">
    <source>
        <dbReference type="EMBL" id="PIO33985.1"/>
    </source>
</evidence>
<protein>
    <recommendedName>
        <fullName evidence="3">L1 transposable element RRM domain-containing protein</fullName>
    </recommendedName>
</protein>
<dbReference type="Gene3D" id="3.30.70.1820">
    <property type="entry name" value="L1 transposable element, RRM domain"/>
    <property type="match status" value="1"/>
</dbReference>
<dbReference type="PANTHER" id="PTHR11505">
    <property type="entry name" value="L1 TRANSPOSABLE ELEMENT-RELATED"/>
    <property type="match status" value="1"/>
</dbReference>